<dbReference type="InterPro" id="IPR016187">
    <property type="entry name" value="CTDL_fold"/>
</dbReference>
<dbReference type="InterPro" id="IPR001304">
    <property type="entry name" value="C-type_lectin-like"/>
</dbReference>
<proteinExistence type="predicted"/>
<keyword evidence="1" id="KW-0732">Signal</keyword>
<dbReference type="AlphaFoldDB" id="A0A8B7PI85"/>
<sequence length="252" mass="27555">MENIRMVITTLLVFVICAVVEETLGTFVKYSTIAVTVEKLLELGVASKNYSAATAIYCAMQAMLSGTGFLTLCVHSTSGQCLLLNSTYPALFNRTYPSSKDYNCYIREPFPRSIAVAPPCPASFDWVADVGCVLVVEYGVTYDVAKASCPGGSQLVSLYADNFLKLTAYVYEKSLRPRGFSTGWYIVGLQRNNIVWTWRTGQVMSGLPGSGFWGSLEPNDNSDCAFLQFSNGAFYLGDMPCNTGSFYVCALQ</sequence>
<dbReference type="RefSeq" id="XP_018025237.1">
    <property type="nucleotide sequence ID" value="XM_018169748.2"/>
</dbReference>
<accession>A0A8B7PI85</accession>
<name>A0A8B7PI85_HYAAZ</name>
<gene>
    <name evidence="4" type="primary">LOC108680834</name>
</gene>
<protein>
    <submittedName>
        <fullName evidence="4">Uncharacterized protein LOC108680834</fullName>
    </submittedName>
</protein>
<evidence type="ECO:0000313" key="4">
    <source>
        <dbReference type="RefSeq" id="XP_018025237.1"/>
    </source>
</evidence>
<evidence type="ECO:0000256" key="1">
    <source>
        <dbReference type="SAM" id="SignalP"/>
    </source>
</evidence>
<dbReference type="InterPro" id="IPR016186">
    <property type="entry name" value="C-type_lectin-like/link_sf"/>
</dbReference>
<reference evidence="4" key="1">
    <citation type="submission" date="2025-08" db="UniProtKB">
        <authorList>
            <consortium name="RefSeq"/>
        </authorList>
    </citation>
    <scope>IDENTIFICATION</scope>
    <source>
        <tissue evidence="4">Whole organism</tissue>
    </source>
</reference>
<dbReference type="PROSITE" id="PS50041">
    <property type="entry name" value="C_TYPE_LECTIN_2"/>
    <property type="match status" value="1"/>
</dbReference>
<evidence type="ECO:0000313" key="3">
    <source>
        <dbReference type="Proteomes" id="UP000694843"/>
    </source>
</evidence>
<dbReference type="SUPFAM" id="SSF56436">
    <property type="entry name" value="C-type lectin-like"/>
    <property type="match status" value="1"/>
</dbReference>
<dbReference type="Gene3D" id="3.10.100.10">
    <property type="entry name" value="Mannose-Binding Protein A, subunit A"/>
    <property type="match status" value="1"/>
</dbReference>
<feature type="domain" description="C-type lectin" evidence="2">
    <location>
        <begin position="132"/>
        <end position="250"/>
    </location>
</feature>
<dbReference type="OrthoDB" id="6402222at2759"/>
<feature type="chain" id="PRO_5034613855" evidence="1">
    <location>
        <begin position="26"/>
        <end position="252"/>
    </location>
</feature>
<dbReference type="Proteomes" id="UP000694843">
    <property type="component" value="Unplaced"/>
</dbReference>
<dbReference type="KEGG" id="hazt:108680834"/>
<dbReference type="CDD" id="cd00037">
    <property type="entry name" value="CLECT"/>
    <property type="match status" value="1"/>
</dbReference>
<dbReference type="GeneID" id="108680834"/>
<keyword evidence="3" id="KW-1185">Reference proteome</keyword>
<evidence type="ECO:0000259" key="2">
    <source>
        <dbReference type="PROSITE" id="PS50041"/>
    </source>
</evidence>
<feature type="signal peptide" evidence="1">
    <location>
        <begin position="1"/>
        <end position="25"/>
    </location>
</feature>
<organism evidence="3 4">
    <name type="scientific">Hyalella azteca</name>
    <name type="common">Amphipod</name>
    <dbReference type="NCBI Taxonomy" id="294128"/>
    <lineage>
        <taxon>Eukaryota</taxon>
        <taxon>Metazoa</taxon>
        <taxon>Ecdysozoa</taxon>
        <taxon>Arthropoda</taxon>
        <taxon>Crustacea</taxon>
        <taxon>Multicrustacea</taxon>
        <taxon>Malacostraca</taxon>
        <taxon>Eumalacostraca</taxon>
        <taxon>Peracarida</taxon>
        <taxon>Amphipoda</taxon>
        <taxon>Senticaudata</taxon>
        <taxon>Talitrida</taxon>
        <taxon>Talitroidea</taxon>
        <taxon>Hyalellidae</taxon>
        <taxon>Hyalella</taxon>
    </lineage>
</organism>